<feature type="non-terminal residue" evidence="1">
    <location>
        <position position="390"/>
    </location>
</feature>
<dbReference type="EMBL" id="JBHUOX010000004">
    <property type="protein sequence ID" value="MFD3000247.1"/>
    <property type="molecule type" value="Genomic_DNA"/>
</dbReference>
<comment type="caution">
    <text evidence="1">The sequence shown here is derived from an EMBL/GenBank/DDBJ whole genome shotgun (WGS) entry which is preliminary data.</text>
</comment>
<sequence length="390" mass="40249">MTMIHNPVYSTGTPCTGPCDGLRTQTQGGWGAPPRGGNNGAYLYANFEDAFPGGVVIGDVSTTDVCTGNRLILTTPEAVTDFLPSGSTARALGGNYTNPGGSYNNVLAGQAVALTISIGFDNTFADFAPSTTNLEDAIVAEGTFAGWTVAEVLAEANRALAGCGSSYSFSQLNDALSRINESFTDGVRRSNYLVCPRPVPAQPSLSATQPTCEVKTGTITVTAPLGAGYTYSLDNGPFVASTVFSGLAPGNHCVRVKDAYGCISKPRCVTINPVPALTATPILKVVQPTCEVMTGTIKVVSPTGAGISYSIDGSTWQASPVFAGLAPGNYCVRARTNGTCVSQPVCVTINPVPAKPAKPALTAKHPTCETPYGVVTVTAPLGAYYTYSID</sequence>
<name>A0ABW6BTG9_9BACT</name>
<keyword evidence="2" id="KW-1185">Reference proteome</keyword>
<evidence type="ECO:0008006" key="3">
    <source>
        <dbReference type="Google" id="ProtNLM"/>
    </source>
</evidence>
<reference evidence="2" key="1">
    <citation type="journal article" date="2019" name="Int. J. Syst. Evol. Microbiol.">
        <title>The Global Catalogue of Microorganisms (GCM) 10K type strain sequencing project: providing services to taxonomists for standard genome sequencing and annotation.</title>
        <authorList>
            <consortium name="The Broad Institute Genomics Platform"/>
            <consortium name="The Broad Institute Genome Sequencing Center for Infectious Disease"/>
            <person name="Wu L."/>
            <person name="Ma J."/>
        </authorList>
    </citation>
    <scope>NUCLEOTIDE SEQUENCE [LARGE SCALE GENOMIC DNA]</scope>
    <source>
        <strain evidence="2">KCTC 23984</strain>
    </source>
</reference>
<organism evidence="1 2">
    <name type="scientific">Pontibacter toksunensis</name>
    <dbReference type="NCBI Taxonomy" id="1332631"/>
    <lineage>
        <taxon>Bacteria</taxon>
        <taxon>Pseudomonadati</taxon>
        <taxon>Bacteroidota</taxon>
        <taxon>Cytophagia</taxon>
        <taxon>Cytophagales</taxon>
        <taxon>Hymenobacteraceae</taxon>
        <taxon>Pontibacter</taxon>
    </lineage>
</organism>
<evidence type="ECO:0000313" key="2">
    <source>
        <dbReference type="Proteomes" id="UP001597641"/>
    </source>
</evidence>
<gene>
    <name evidence="1" type="ORF">ACFS7Z_07730</name>
</gene>
<proteinExistence type="predicted"/>
<accession>A0ABW6BTG9</accession>
<evidence type="ECO:0000313" key="1">
    <source>
        <dbReference type="EMBL" id="MFD3000247.1"/>
    </source>
</evidence>
<protein>
    <recommendedName>
        <fullName evidence="3">SprB repeat-containing protein</fullName>
    </recommendedName>
</protein>
<dbReference type="Proteomes" id="UP001597641">
    <property type="component" value="Unassembled WGS sequence"/>
</dbReference>